<dbReference type="SMART" id="SM00479">
    <property type="entry name" value="EXOIII"/>
    <property type="match status" value="1"/>
</dbReference>
<dbReference type="GO" id="GO:0008311">
    <property type="term" value="F:double-stranded DNA 3'-5' DNA exonuclease activity"/>
    <property type="evidence" value="ECO:0007669"/>
    <property type="project" value="UniProtKB-EC"/>
</dbReference>
<dbReference type="PANTHER" id="PTHR13058:SF24">
    <property type="entry name" value="THREE PRIME REPAIR EXONUCLEASE 2"/>
    <property type="match status" value="1"/>
</dbReference>
<sequence>MFQRCLISSMSSPCRSFVFLDLEATGINHDLPKITELCLVAVHVSSLEDPETVESEVQLPRVLDKLCLCVDPAKPITKVASDITGLSNEKLTNCEKPCFDLNLVQLVKEFLNRQAQPVCLVAHNGFFYDYPLLKAEFQQQNEELPSSLFCLDSLKAFRQLDKQDGRNQKFAKGFHSLSEIYRRSFGKEPIDCHYAEGDVLTLIKVFMHRASEFLEMVNSQSKRWSEISPMYKTGSANEHTN</sequence>
<dbReference type="CTD" id="108706216"/>
<evidence type="ECO:0000313" key="13">
    <source>
        <dbReference type="Proteomes" id="UP000186698"/>
    </source>
</evidence>
<comment type="cofactor">
    <cofactor evidence="2">
        <name>Mg(2+)</name>
        <dbReference type="ChEBI" id="CHEBI:18420"/>
    </cofactor>
</comment>
<dbReference type="CDD" id="cd06136">
    <property type="entry name" value="TREX1_2"/>
    <property type="match status" value="1"/>
</dbReference>
<dbReference type="PANTHER" id="PTHR13058">
    <property type="entry name" value="THREE PRIME REPAIR EXONUCLEASE 1, 2"/>
    <property type="match status" value="1"/>
</dbReference>
<dbReference type="GO" id="GO:0008296">
    <property type="term" value="F:3'-5'-DNA exonuclease activity"/>
    <property type="evidence" value="ECO:0000318"/>
    <property type="project" value="GO_Central"/>
</dbReference>
<keyword evidence="5" id="KW-0540">Nuclease</keyword>
<dbReference type="RefSeq" id="XP_041429164.1">
    <property type="nucleotide sequence ID" value="XM_041573230.1"/>
</dbReference>
<dbReference type="GO" id="GO:0005737">
    <property type="term" value="C:cytoplasm"/>
    <property type="evidence" value="ECO:0000318"/>
    <property type="project" value="GO_Central"/>
</dbReference>
<keyword evidence="13" id="KW-1185">Reference proteome</keyword>
<dbReference type="Pfam" id="PF00929">
    <property type="entry name" value="RNase_T"/>
    <property type="match status" value="1"/>
</dbReference>
<dbReference type="EC" id="3.1.11.2" evidence="4"/>
<evidence type="ECO:0000256" key="2">
    <source>
        <dbReference type="ARBA" id="ARBA00001946"/>
    </source>
</evidence>
<evidence type="ECO:0000313" key="14">
    <source>
        <dbReference type="RefSeq" id="XP_041429164.1"/>
    </source>
</evidence>
<evidence type="ECO:0000256" key="9">
    <source>
        <dbReference type="ARBA" id="ARBA00022842"/>
    </source>
</evidence>
<dbReference type="AlphaFoldDB" id="A0A8J1LJA4"/>
<dbReference type="GeneID" id="108706216"/>
<evidence type="ECO:0000256" key="4">
    <source>
        <dbReference type="ARBA" id="ARBA00012115"/>
    </source>
</evidence>
<evidence type="ECO:0000256" key="7">
    <source>
        <dbReference type="ARBA" id="ARBA00022801"/>
    </source>
</evidence>
<keyword evidence="6" id="KW-0479">Metal-binding</keyword>
<evidence type="ECO:0000259" key="12">
    <source>
        <dbReference type="SMART" id="SM00479"/>
    </source>
</evidence>
<dbReference type="Gene3D" id="3.30.420.10">
    <property type="entry name" value="Ribonuclease H-like superfamily/Ribonuclease H"/>
    <property type="match status" value="1"/>
</dbReference>
<dbReference type="Proteomes" id="UP000186698">
    <property type="component" value="Chromosome 8L"/>
</dbReference>
<keyword evidence="8 14" id="KW-0269">Exonuclease</keyword>
<evidence type="ECO:0000256" key="5">
    <source>
        <dbReference type="ARBA" id="ARBA00022722"/>
    </source>
</evidence>
<dbReference type="GO" id="GO:0046872">
    <property type="term" value="F:metal ion binding"/>
    <property type="evidence" value="ECO:0007669"/>
    <property type="project" value="UniProtKB-KW"/>
</dbReference>
<comment type="similarity">
    <text evidence="11">Belongs to the exonuclease superfamily. TREX family.</text>
</comment>
<accession>A0A8J1LJA4</accession>
<protein>
    <recommendedName>
        <fullName evidence="4">exodeoxyribonuclease III</fullName>
        <ecNumber evidence="4">3.1.11.2</ecNumber>
    </recommendedName>
</protein>
<name>A0A8J1LJA4_XENLA</name>
<dbReference type="InterPro" id="IPR012337">
    <property type="entry name" value="RNaseH-like_sf"/>
</dbReference>
<feature type="domain" description="Exonuclease" evidence="12">
    <location>
        <begin position="16"/>
        <end position="215"/>
    </location>
</feature>
<comment type="catalytic activity">
    <reaction evidence="1">
        <text>Exonucleolytic cleavage in the 3'- to 5'-direction to yield nucleoside 5'-phosphates.</text>
        <dbReference type="EC" id="3.1.11.2"/>
    </reaction>
</comment>
<dbReference type="FunFam" id="3.30.420.10:FF:000046">
    <property type="entry name" value="Three prime repair exonuclease 1"/>
    <property type="match status" value="1"/>
</dbReference>
<evidence type="ECO:0000256" key="1">
    <source>
        <dbReference type="ARBA" id="ARBA00000493"/>
    </source>
</evidence>
<dbReference type="InterPro" id="IPR036397">
    <property type="entry name" value="RNaseH_sf"/>
</dbReference>
<comment type="subcellular location">
    <subcellularLocation>
        <location evidence="3">Nucleus</location>
    </subcellularLocation>
</comment>
<keyword evidence="7" id="KW-0378">Hydrolase</keyword>
<dbReference type="InterPro" id="IPR040393">
    <property type="entry name" value="TREX1/2"/>
</dbReference>
<evidence type="ECO:0000256" key="11">
    <source>
        <dbReference type="ARBA" id="ARBA00025769"/>
    </source>
</evidence>
<dbReference type="GO" id="GO:0006308">
    <property type="term" value="P:DNA catabolic process"/>
    <property type="evidence" value="ECO:0000318"/>
    <property type="project" value="GO_Central"/>
</dbReference>
<dbReference type="GO" id="GO:0006281">
    <property type="term" value="P:DNA repair"/>
    <property type="evidence" value="ECO:0007669"/>
    <property type="project" value="UniProtKB-ARBA"/>
</dbReference>
<dbReference type="InterPro" id="IPR013520">
    <property type="entry name" value="Ribonucl_H"/>
</dbReference>
<dbReference type="GO" id="GO:0003677">
    <property type="term" value="F:DNA binding"/>
    <property type="evidence" value="ECO:0007669"/>
    <property type="project" value="UniProtKB-ARBA"/>
</dbReference>
<evidence type="ECO:0000256" key="3">
    <source>
        <dbReference type="ARBA" id="ARBA00004123"/>
    </source>
</evidence>
<gene>
    <name evidence="14" type="primary">LOC108706216</name>
</gene>
<reference evidence="14" key="1">
    <citation type="submission" date="2025-08" db="UniProtKB">
        <authorList>
            <consortium name="RefSeq"/>
        </authorList>
    </citation>
    <scope>IDENTIFICATION</scope>
    <source>
        <strain evidence="14">J_2021</strain>
        <tissue evidence="14">Erythrocytes</tissue>
    </source>
</reference>
<organism evidence="13 14">
    <name type="scientific">Xenopus laevis</name>
    <name type="common">African clawed frog</name>
    <dbReference type="NCBI Taxonomy" id="8355"/>
    <lineage>
        <taxon>Eukaryota</taxon>
        <taxon>Metazoa</taxon>
        <taxon>Chordata</taxon>
        <taxon>Craniata</taxon>
        <taxon>Vertebrata</taxon>
        <taxon>Euteleostomi</taxon>
        <taxon>Amphibia</taxon>
        <taxon>Batrachia</taxon>
        <taxon>Anura</taxon>
        <taxon>Pipoidea</taxon>
        <taxon>Pipidae</taxon>
        <taxon>Xenopodinae</taxon>
        <taxon>Xenopus</taxon>
        <taxon>Xenopus</taxon>
    </lineage>
</organism>
<proteinExistence type="inferred from homology"/>
<dbReference type="OrthoDB" id="10250935at2759"/>
<keyword evidence="9" id="KW-0460">Magnesium</keyword>
<dbReference type="KEGG" id="xla:108706216"/>
<evidence type="ECO:0000256" key="10">
    <source>
        <dbReference type="ARBA" id="ARBA00023242"/>
    </source>
</evidence>
<evidence type="ECO:0000256" key="8">
    <source>
        <dbReference type="ARBA" id="ARBA00022839"/>
    </source>
</evidence>
<evidence type="ECO:0000256" key="6">
    <source>
        <dbReference type="ARBA" id="ARBA00022723"/>
    </source>
</evidence>
<keyword evidence="10" id="KW-0539">Nucleus</keyword>
<dbReference type="SUPFAM" id="SSF53098">
    <property type="entry name" value="Ribonuclease H-like"/>
    <property type="match status" value="1"/>
</dbReference>
<dbReference type="GO" id="GO:0005634">
    <property type="term" value="C:nucleus"/>
    <property type="evidence" value="ECO:0007669"/>
    <property type="project" value="UniProtKB-SubCell"/>
</dbReference>